<dbReference type="EMBL" id="LKAJ01000001">
    <property type="protein sequence ID" value="KRG22712.1"/>
    <property type="molecule type" value="Genomic_DNA"/>
</dbReference>
<dbReference type="InterPro" id="IPR011235">
    <property type="entry name" value="MepB-like"/>
</dbReference>
<reference evidence="2" key="2">
    <citation type="journal article" date="2016" name="Genome Announc.">
        <title>Draft Genome Sequences of Two Novel Amoeba-Resistant Intranuclear Bacteria, 'Candidatus Berkiella cookevillensis' and 'Candidatus Berkiella aquae'.</title>
        <authorList>
            <person name="Mehari Y.T."/>
            <person name="Arivett B.A."/>
            <person name="Farone A.L."/>
            <person name="Gunderson J.H."/>
            <person name="Farone M.B."/>
        </authorList>
    </citation>
    <scope>NUCLEOTIDE SEQUENCE</scope>
    <source>
        <strain evidence="2">HT99</strain>
    </source>
</reference>
<evidence type="ECO:0000313" key="1">
    <source>
        <dbReference type="EMBL" id="KRG22712.1"/>
    </source>
</evidence>
<reference evidence="1" key="1">
    <citation type="submission" date="2015-09" db="EMBL/GenBank/DDBJ databases">
        <title>Draft Genome Sequences of Two Novel Amoeba-resistant Intranuclear Bacteria, Candidatus Berkiella cookevillensis and Candidatus Berkiella aquae.</title>
        <authorList>
            <person name="Mehari Y.T."/>
            <person name="Arivett B.A."/>
            <person name="Farone A.L."/>
            <person name="Gunderson J.H."/>
            <person name="Farone M.B."/>
        </authorList>
    </citation>
    <scope>NUCLEOTIDE SEQUENCE [LARGE SCALE GENOMIC DNA]</scope>
    <source>
        <strain evidence="1">HT99</strain>
    </source>
</reference>
<comment type="caution">
    <text evidence="1">The sequence shown here is derived from an EMBL/GenBank/DDBJ whole genome shotgun (WGS) entry which is preliminary data.</text>
</comment>
<name>A0A0Q9Z2C4_9GAMM</name>
<dbReference type="PIRSF" id="PIRSF032285">
    <property type="entry name" value="UCP032285"/>
    <property type="match status" value="1"/>
</dbReference>
<proteinExistence type="predicted"/>
<dbReference type="InterPro" id="IPR038231">
    <property type="entry name" value="MepB-like_sf"/>
</dbReference>
<evidence type="ECO:0000313" key="2">
    <source>
        <dbReference type="EMBL" id="MCS5711926.1"/>
    </source>
</evidence>
<dbReference type="OrthoDB" id="4954833at2"/>
<dbReference type="PATRIC" id="fig|1590043.3.peg.255"/>
<keyword evidence="3" id="KW-1185">Reference proteome</keyword>
<dbReference type="AlphaFoldDB" id="A0A0Q9Z2C4"/>
<sequence length="171" mass="19967">MLEKAALPLLLQKTIDLVYHPNSFQCSQLQIVPECREYSGYQFKLNSLSIQFRIAKITPTKIGQFVTLWKRIGQGPIQPYDASDHIDFVVICTQKDNQFGQFVFPKSVLLDNDIFSHHNQGGKRALRVYPRWDQSSSKQAQKTQSWQLKYFLEMPNLQSVDHQLVRTLYQF</sequence>
<dbReference type="Gene3D" id="3.40.1350.140">
    <property type="entry name" value="MepB-like"/>
    <property type="match status" value="1"/>
</dbReference>
<accession>A0A0Q9Z2C4</accession>
<protein>
    <submittedName>
        <fullName evidence="2">MepB family protein</fullName>
    </submittedName>
    <submittedName>
        <fullName evidence="1">MepB protein</fullName>
    </submittedName>
</protein>
<dbReference type="RefSeq" id="WP_075065075.1">
    <property type="nucleotide sequence ID" value="NZ_LKAJ02000001.1"/>
</dbReference>
<gene>
    <name evidence="1" type="ORF">HT99x_00252</name>
    <name evidence="2" type="ORF">HT99x_010825</name>
</gene>
<dbReference type="EMBL" id="LKAJ02000001">
    <property type="protein sequence ID" value="MCS5711926.1"/>
    <property type="molecule type" value="Genomic_DNA"/>
</dbReference>
<dbReference type="Pfam" id="PF08877">
    <property type="entry name" value="MepB-like"/>
    <property type="match status" value="1"/>
</dbReference>
<reference evidence="2" key="3">
    <citation type="submission" date="2021-06" db="EMBL/GenBank/DDBJ databases">
        <title>Genomic Description and Analysis of Intracellular Bacteria, Candidatus Berkiella cookevillensis and Candidatus Berkiella aquae.</title>
        <authorList>
            <person name="Kidane D.T."/>
            <person name="Mehari Y.T."/>
            <person name="Rice F.C."/>
            <person name="Arivett B.A."/>
            <person name="Farone A.L."/>
            <person name="Berk S.G."/>
            <person name="Farone M.B."/>
        </authorList>
    </citation>
    <scope>NUCLEOTIDE SEQUENCE</scope>
    <source>
        <strain evidence="2">HT99</strain>
    </source>
</reference>
<organism evidence="1">
    <name type="scientific">Candidatus Berkiella aquae</name>
    <dbReference type="NCBI Taxonomy" id="295108"/>
    <lineage>
        <taxon>Bacteria</taxon>
        <taxon>Pseudomonadati</taxon>
        <taxon>Pseudomonadota</taxon>
        <taxon>Gammaproteobacteria</taxon>
        <taxon>Candidatus Berkiellales</taxon>
        <taxon>Candidatus Berkiellaceae</taxon>
        <taxon>Candidatus Berkiella</taxon>
    </lineage>
</organism>
<dbReference type="Proteomes" id="UP000051497">
    <property type="component" value="Unassembled WGS sequence"/>
</dbReference>
<evidence type="ECO:0000313" key="3">
    <source>
        <dbReference type="Proteomes" id="UP000051497"/>
    </source>
</evidence>
<dbReference type="STRING" id="295108.HT99x_00252"/>